<keyword evidence="2" id="KW-1185">Reference proteome</keyword>
<gene>
    <name evidence="1" type="ORF">H8R23_15425</name>
</gene>
<evidence type="ECO:0000313" key="1">
    <source>
        <dbReference type="EMBL" id="MBC5842804.1"/>
    </source>
</evidence>
<dbReference type="RefSeq" id="WP_187011298.1">
    <property type="nucleotide sequence ID" value="NZ_JACRUI010000006.1"/>
</dbReference>
<accession>A0ABR7JBA2</accession>
<dbReference type="EMBL" id="JACRUJ010000006">
    <property type="protein sequence ID" value="MBC5842804.1"/>
    <property type="molecule type" value="Genomic_DNA"/>
</dbReference>
<sequence length="77" mass="8765">MTAEYFLLNEVIAINYKQPAPKQVEQWMIEFAKMHVTKALKKASENTKTGVTDSCGDIRSDLVEQNILNSYSLDNIK</sequence>
<dbReference type="Proteomes" id="UP000629963">
    <property type="component" value="Unassembled WGS sequence"/>
</dbReference>
<protein>
    <submittedName>
        <fullName evidence="1">Uncharacterized protein</fullName>
    </submittedName>
</protein>
<comment type="caution">
    <text evidence="1">The sequence shown here is derived from an EMBL/GenBank/DDBJ whole genome shotgun (WGS) entry which is preliminary data.</text>
</comment>
<reference evidence="1 2" key="1">
    <citation type="submission" date="2020-08" db="EMBL/GenBank/DDBJ databases">
        <title>Description of novel Flavobacterium F-380 isolate.</title>
        <authorList>
            <person name="Saticioglu I.B."/>
            <person name="Duman M."/>
            <person name="Altun S."/>
        </authorList>
    </citation>
    <scope>NUCLEOTIDE SEQUENCE [LARGE SCALE GENOMIC DNA]</scope>
    <source>
        <strain evidence="1 2">F-380</strain>
    </source>
</reference>
<evidence type="ECO:0000313" key="2">
    <source>
        <dbReference type="Proteomes" id="UP000629963"/>
    </source>
</evidence>
<proteinExistence type="predicted"/>
<name>A0ABR7JBA2_9FLAO</name>
<organism evidence="1 2">
    <name type="scientific">Flavobacterium kayseriense</name>
    <dbReference type="NCBI Taxonomy" id="2764714"/>
    <lineage>
        <taxon>Bacteria</taxon>
        <taxon>Pseudomonadati</taxon>
        <taxon>Bacteroidota</taxon>
        <taxon>Flavobacteriia</taxon>
        <taxon>Flavobacteriales</taxon>
        <taxon>Flavobacteriaceae</taxon>
        <taxon>Flavobacterium</taxon>
    </lineage>
</organism>